<dbReference type="SUPFAM" id="SSF58038">
    <property type="entry name" value="SNARE fusion complex"/>
    <property type="match status" value="2"/>
</dbReference>
<name>A0ABD3T554_SINWO</name>
<dbReference type="AlphaFoldDB" id="A0ABD3T554"/>
<accession>A0ABD3T554</accession>
<dbReference type="PROSITE" id="PS50192">
    <property type="entry name" value="T_SNARE"/>
    <property type="match status" value="1"/>
</dbReference>
<dbReference type="Proteomes" id="UP001634394">
    <property type="component" value="Unassembled WGS sequence"/>
</dbReference>
<feature type="region of interest" description="Disordered" evidence="5">
    <location>
        <begin position="319"/>
        <end position="349"/>
    </location>
</feature>
<evidence type="ECO:0000256" key="1">
    <source>
        <dbReference type="ARBA" id="ARBA00022737"/>
    </source>
</evidence>
<feature type="compositionally biased region" description="Basic and acidic residues" evidence="5">
    <location>
        <begin position="337"/>
        <end position="349"/>
    </location>
</feature>
<dbReference type="InterPro" id="IPR011993">
    <property type="entry name" value="PH-like_dom_sf"/>
</dbReference>
<dbReference type="Gene3D" id="2.30.29.30">
    <property type="entry name" value="Pleckstrin-homology domain (PH domain)/Phosphotyrosine-binding domain (PTB)"/>
    <property type="match status" value="1"/>
</dbReference>
<dbReference type="PANTHER" id="PTHR19305:SF1">
    <property type="entry name" value="SYNAPTOSOMAL-ASSOCIATED PROTEIN 47"/>
    <property type="match status" value="1"/>
</dbReference>
<evidence type="ECO:0000313" key="8">
    <source>
        <dbReference type="Proteomes" id="UP001634394"/>
    </source>
</evidence>
<evidence type="ECO:0000256" key="3">
    <source>
        <dbReference type="ARBA" id="ARBA00024443"/>
    </source>
</evidence>
<feature type="domain" description="T-SNARE coiled-coil homology" evidence="6">
    <location>
        <begin position="370"/>
        <end position="426"/>
    </location>
</feature>
<organism evidence="7 8">
    <name type="scientific">Sinanodonta woodiana</name>
    <name type="common">Chinese pond mussel</name>
    <name type="synonym">Anodonta woodiana</name>
    <dbReference type="NCBI Taxonomy" id="1069815"/>
    <lineage>
        <taxon>Eukaryota</taxon>
        <taxon>Metazoa</taxon>
        <taxon>Spiralia</taxon>
        <taxon>Lophotrochozoa</taxon>
        <taxon>Mollusca</taxon>
        <taxon>Bivalvia</taxon>
        <taxon>Autobranchia</taxon>
        <taxon>Heteroconchia</taxon>
        <taxon>Palaeoheterodonta</taxon>
        <taxon>Unionida</taxon>
        <taxon>Unionoidea</taxon>
        <taxon>Unionidae</taxon>
        <taxon>Unioninae</taxon>
        <taxon>Sinanodonta</taxon>
    </lineage>
</organism>
<gene>
    <name evidence="7" type="ORF">ACJMK2_023540</name>
</gene>
<dbReference type="EMBL" id="JBJQND010000019">
    <property type="protein sequence ID" value="KAL3831840.1"/>
    <property type="molecule type" value="Genomic_DNA"/>
</dbReference>
<evidence type="ECO:0000256" key="4">
    <source>
        <dbReference type="ARBA" id="ARBA00032027"/>
    </source>
</evidence>
<keyword evidence="1" id="KW-0677">Repeat</keyword>
<evidence type="ECO:0000259" key="6">
    <source>
        <dbReference type="PROSITE" id="PS50192"/>
    </source>
</evidence>
<sequence length="427" mass="48230">MEKTEKPDINIREYSGSLYLVDTRKWIYGTLAFKSDVIIFDSENKILIIPYGTLTDVKKTTTGLVFGAIVISTKTDKHWLSSFEDRESVYNTLCHFWNSKLFRKEGRKGAVSSCGSQTKMGKKLIGILQDSEKTLSNAANTLQHQGHQIDLAMATMDDLHQDLDIADNLVTGLERWLGPWKLPAEYTKVDPVIVSRADIPDVFEFEVLHTRLETGKMTTQNLGLLRIAKEGIILLTSKQKVIQYLKWGDVSKIRVVSPWEIMIIKYNIGLADLVYAVVSSDMVAVLKVLEKCAKYKLEYDTPPDTVFCVRHTMSARSRHHKDTHKDLFAQDNPSKSDGPHDARGGHVERNIMTPGQQPVIQQSAQQQVVSDEEVAEIGRTLENLKSLALSVQQEEVCQNENLDKLTSKVNRANDRISATNRRMKVLT</sequence>
<dbReference type="Gene3D" id="1.20.5.110">
    <property type="match status" value="2"/>
</dbReference>
<evidence type="ECO:0000256" key="5">
    <source>
        <dbReference type="SAM" id="MobiDB-lite"/>
    </source>
</evidence>
<dbReference type="PANTHER" id="PTHR19305">
    <property type="entry name" value="SYNAPTOSOMAL ASSOCIATED PROTEIN"/>
    <property type="match status" value="1"/>
</dbReference>
<reference evidence="7 8" key="1">
    <citation type="submission" date="2024-11" db="EMBL/GenBank/DDBJ databases">
        <title>Chromosome-level genome assembly of the freshwater bivalve Anodonta woodiana.</title>
        <authorList>
            <person name="Chen X."/>
        </authorList>
    </citation>
    <scope>NUCLEOTIDE SEQUENCE [LARGE SCALE GENOMIC DNA]</scope>
    <source>
        <strain evidence="7">MN2024</strain>
        <tissue evidence="7">Gills</tissue>
    </source>
</reference>
<comment type="similarity">
    <text evidence="2">Belongs to the SVAP1 family.</text>
</comment>
<keyword evidence="8" id="KW-1185">Reference proteome</keyword>
<evidence type="ECO:0000313" key="7">
    <source>
        <dbReference type="EMBL" id="KAL3831840.1"/>
    </source>
</evidence>
<dbReference type="EMBL" id="JBJQND010000019">
    <property type="protein sequence ID" value="KAL3831841.1"/>
    <property type="molecule type" value="Genomic_DNA"/>
</dbReference>
<protein>
    <recommendedName>
        <fullName evidence="3">Synaptosomal-associated protein 47</fullName>
    </recommendedName>
    <alternativeName>
        <fullName evidence="4">Synaptosomal-associated 47 kDa protein</fullName>
    </alternativeName>
</protein>
<evidence type="ECO:0000256" key="2">
    <source>
        <dbReference type="ARBA" id="ARBA00024354"/>
    </source>
</evidence>
<dbReference type="InterPro" id="IPR000727">
    <property type="entry name" value="T_SNARE_dom"/>
</dbReference>
<proteinExistence type="inferred from homology"/>
<comment type="caution">
    <text evidence="7">The sequence shown here is derived from an EMBL/GenBank/DDBJ whole genome shotgun (WGS) entry which is preliminary data.</text>
</comment>